<keyword evidence="1" id="KW-0812">Transmembrane</keyword>
<evidence type="ECO:0000256" key="1">
    <source>
        <dbReference type="SAM" id="Phobius"/>
    </source>
</evidence>
<proteinExistence type="predicted"/>
<dbReference type="EMBL" id="JAHHGM010000005">
    <property type="protein sequence ID" value="MBT2988651.1"/>
    <property type="molecule type" value="Genomic_DNA"/>
</dbReference>
<evidence type="ECO:0008006" key="4">
    <source>
        <dbReference type="Google" id="ProtNLM"/>
    </source>
</evidence>
<keyword evidence="1" id="KW-0472">Membrane</keyword>
<accession>A0A944QUL5</accession>
<evidence type="ECO:0000313" key="2">
    <source>
        <dbReference type="EMBL" id="MBT2988651.1"/>
    </source>
</evidence>
<gene>
    <name evidence="2" type="ORF">KME65_06770</name>
</gene>
<name>A0A944QUL5_9GAMM</name>
<keyword evidence="1" id="KW-1133">Transmembrane helix</keyword>
<comment type="caution">
    <text evidence="2">The sequence shown here is derived from an EMBL/GenBank/DDBJ whole genome shotgun (WGS) entry which is preliminary data.</text>
</comment>
<organism evidence="2 3">
    <name type="scientific">Candidatus Thiodiazotropha taylori</name>
    <dbReference type="NCBI Taxonomy" id="2792791"/>
    <lineage>
        <taxon>Bacteria</taxon>
        <taxon>Pseudomonadati</taxon>
        <taxon>Pseudomonadota</taxon>
        <taxon>Gammaproteobacteria</taxon>
        <taxon>Chromatiales</taxon>
        <taxon>Sedimenticolaceae</taxon>
        <taxon>Candidatus Thiodiazotropha</taxon>
    </lineage>
</organism>
<feature type="transmembrane region" description="Helical" evidence="1">
    <location>
        <begin position="159"/>
        <end position="176"/>
    </location>
</feature>
<dbReference type="AlphaFoldDB" id="A0A944QUL5"/>
<dbReference type="Proteomes" id="UP000770889">
    <property type="component" value="Unassembled WGS sequence"/>
</dbReference>
<protein>
    <recommendedName>
        <fullName evidence="4">Glycine-rich domain-containing protein-like</fullName>
    </recommendedName>
</protein>
<evidence type="ECO:0000313" key="3">
    <source>
        <dbReference type="Proteomes" id="UP000770889"/>
    </source>
</evidence>
<reference evidence="2 3" key="1">
    <citation type="submission" date="2021-05" db="EMBL/GenBank/DDBJ databases">
        <title>Genetic and Functional Diversity in Clade A Lucinid endosymbionts from the Bahamas.</title>
        <authorList>
            <person name="Giani N.M."/>
            <person name="Engel A.S."/>
            <person name="Campbell B.J."/>
        </authorList>
    </citation>
    <scope>NUCLEOTIDE SEQUENCE [LARGE SCALE GENOMIC DNA]</scope>
    <source>
        <strain evidence="2">LUC16012Gg_MoonRockCtena</strain>
    </source>
</reference>
<feature type="transmembrane region" description="Helical" evidence="1">
    <location>
        <begin position="188"/>
        <end position="205"/>
    </location>
</feature>
<sequence length="234" mass="26802">MDDHKLWNKIESFQIDDDGARLSFSKRLARENNWSLEYTQRVIAEYKRFIYLAVISRKEVTPSDEVDQAWHLHLTYTRSYWDGLCNGILGVELHHLPTRGGNSEQQRFRDQYAFTLERYRETFKRPPPADIWPSVDKRFDAVESYVRVNTARRWLIPRPSPLVTNLLLIVTLPLFLISCSDDLSDTDIWFWLKLIFGIYILYRVMRWLGSGGGRNSGGGGGCGGCAGCGGCGGS</sequence>